<evidence type="ECO:0000313" key="2">
    <source>
        <dbReference type="EMBL" id="GAA1910802.1"/>
    </source>
</evidence>
<sequence length="189" mass="19022">MAGSEASERTRIRPAAAEASAQASAPGMAAHLLVPILLGLLGFCAVAAAVASTGGTLGITVSGLAIVLTLLAAAGATPRYLPAALAGRPGRPLAVLAGVVVAHVLLFWTAGATVILTLPAFPVAAAGGGLLLATSLWSQFRRGPASQDPAHVRSLHGHRPFAHTLALVLANWVFFAAAGMFSAWILLGR</sequence>
<feature type="transmembrane region" description="Helical" evidence="1">
    <location>
        <begin position="161"/>
        <end position="187"/>
    </location>
</feature>
<feature type="transmembrane region" description="Helical" evidence="1">
    <location>
        <begin position="57"/>
        <end position="81"/>
    </location>
</feature>
<keyword evidence="3" id="KW-1185">Reference proteome</keyword>
<name>A0ABN2P2P7_9MICC</name>
<proteinExistence type="predicted"/>
<protein>
    <submittedName>
        <fullName evidence="2">Uncharacterized protein</fullName>
    </submittedName>
</protein>
<organism evidence="2 3">
    <name type="scientific">Arthrobacter gandavensis</name>
    <dbReference type="NCBI Taxonomy" id="169960"/>
    <lineage>
        <taxon>Bacteria</taxon>
        <taxon>Bacillati</taxon>
        <taxon>Actinomycetota</taxon>
        <taxon>Actinomycetes</taxon>
        <taxon>Micrococcales</taxon>
        <taxon>Micrococcaceae</taxon>
        <taxon>Arthrobacter</taxon>
    </lineage>
</organism>
<keyword evidence="1" id="KW-0472">Membrane</keyword>
<dbReference type="EMBL" id="BAAALV010000002">
    <property type="protein sequence ID" value="GAA1910802.1"/>
    <property type="molecule type" value="Genomic_DNA"/>
</dbReference>
<keyword evidence="1" id="KW-1133">Transmembrane helix</keyword>
<dbReference type="Proteomes" id="UP001500784">
    <property type="component" value="Unassembled WGS sequence"/>
</dbReference>
<feature type="transmembrane region" description="Helical" evidence="1">
    <location>
        <begin position="93"/>
        <end position="115"/>
    </location>
</feature>
<evidence type="ECO:0000313" key="3">
    <source>
        <dbReference type="Proteomes" id="UP001500784"/>
    </source>
</evidence>
<comment type="caution">
    <text evidence="2">The sequence shown here is derived from an EMBL/GenBank/DDBJ whole genome shotgun (WGS) entry which is preliminary data.</text>
</comment>
<evidence type="ECO:0000256" key="1">
    <source>
        <dbReference type="SAM" id="Phobius"/>
    </source>
</evidence>
<reference evidence="2 3" key="1">
    <citation type="journal article" date="2019" name="Int. J. Syst. Evol. Microbiol.">
        <title>The Global Catalogue of Microorganisms (GCM) 10K type strain sequencing project: providing services to taxonomists for standard genome sequencing and annotation.</title>
        <authorList>
            <consortium name="The Broad Institute Genomics Platform"/>
            <consortium name="The Broad Institute Genome Sequencing Center for Infectious Disease"/>
            <person name="Wu L."/>
            <person name="Ma J."/>
        </authorList>
    </citation>
    <scope>NUCLEOTIDE SEQUENCE [LARGE SCALE GENOMIC DNA]</scope>
    <source>
        <strain evidence="2 3">JCM 13316</strain>
    </source>
</reference>
<dbReference type="RefSeq" id="WP_152226230.1">
    <property type="nucleotide sequence ID" value="NZ_BAAALV010000002.1"/>
</dbReference>
<accession>A0ABN2P2P7</accession>
<feature type="transmembrane region" description="Helical" evidence="1">
    <location>
        <begin position="32"/>
        <end position="51"/>
    </location>
</feature>
<gene>
    <name evidence="2" type="ORF">GCM10009688_14710</name>
</gene>
<keyword evidence="1" id="KW-0812">Transmembrane</keyword>
<feature type="transmembrane region" description="Helical" evidence="1">
    <location>
        <begin position="121"/>
        <end position="140"/>
    </location>
</feature>